<comment type="similarity">
    <text evidence="2">In the C-terminal section; belongs to the purine/pyrimidine phosphoribosyltransferase family.</text>
</comment>
<evidence type="ECO:0000259" key="10">
    <source>
        <dbReference type="PROSITE" id="PS51278"/>
    </source>
</evidence>
<dbReference type="NCBIfam" id="TIGR01134">
    <property type="entry name" value="purF"/>
    <property type="match status" value="1"/>
</dbReference>
<dbReference type="PANTHER" id="PTHR11907">
    <property type="entry name" value="AMIDOPHOSPHORIBOSYLTRANSFERASE"/>
    <property type="match status" value="1"/>
</dbReference>
<dbReference type="GO" id="GO:0009113">
    <property type="term" value="P:purine nucleobase biosynthetic process"/>
    <property type="evidence" value="ECO:0007669"/>
    <property type="project" value="InterPro"/>
</dbReference>
<dbReference type="InterPro" id="IPR029055">
    <property type="entry name" value="Ntn_hydrolases_N"/>
</dbReference>
<dbReference type="Pfam" id="PF13522">
    <property type="entry name" value="GATase_6"/>
    <property type="match status" value="1"/>
</dbReference>
<evidence type="ECO:0000313" key="11">
    <source>
        <dbReference type="EMBL" id="CAE0024248.1"/>
    </source>
</evidence>
<dbReference type="UniPathway" id="UPA00074">
    <property type="reaction ID" value="UER00124"/>
</dbReference>
<protein>
    <recommendedName>
        <fullName evidence="3">amidophosphoribosyltransferase</fullName>
        <ecNumber evidence="3">2.4.2.14</ecNumber>
    </recommendedName>
</protein>
<dbReference type="InterPro" id="IPR000836">
    <property type="entry name" value="PRTase_dom"/>
</dbReference>
<keyword evidence="7" id="KW-0315">Glutamine amidotransferase</keyword>
<proteinExistence type="inferred from homology"/>
<name>A0A7S2Z637_9CHLO</name>
<evidence type="ECO:0000256" key="6">
    <source>
        <dbReference type="ARBA" id="ARBA00022755"/>
    </source>
</evidence>
<evidence type="ECO:0000256" key="1">
    <source>
        <dbReference type="ARBA" id="ARBA00005209"/>
    </source>
</evidence>
<evidence type="ECO:0000256" key="7">
    <source>
        <dbReference type="ARBA" id="ARBA00022962"/>
    </source>
</evidence>
<comment type="pathway">
    <text evidence="1">Purine metabolism; IMP biosynthesis via de novo pathway; N(1)-(5-phospho-D-ribosyl)glycinamide from 5-phospho-alpha-D-ribose 1-diphosphate: step 1/2.</text>
</comment>
<dbReference type="CDD" id="cd00715">
    <property type="entry name" value="GPATase_N"/>
    <property type="match status" value="1"/>
</dbReference>
<dbReference type="EMBL" id="HBHU01010605">
    <property type="protein sequence ID" value="CAE0024248.1"/>
    <property type="molecule type" value="Transcribed_RNA"/>
</dbReference>
<feature type="domain" description="Glutamine amidotransferase type-2" evidence="10">
    <location>
        <begin position="78"/>
        <end position="337"/>
    </location>
</feature>
<evidence type="ECO:0000256" key="5">
    <source>
        <dbReference type="ARBA" id="ARBA00022679"/>
    </source>
</evidence>
<dbReference type="HAMAP" id="MF_01931">
    <property type="entry name" value="PurF"/>
    <property type="match status" value="1"/>
</dbReference>
<accession>A0A7S2Z637</accession>
<dbReference type="SUPFAM" id="SSF56235">
    <property type="entry name" value="N-terminal nucleophile aminohydrolases (Ntn hydrolases)"/>
    <property type="match status" value="1"/>
</dbReference>
<evidence type="ECO:0000256" key="8">
    <source>
        <dbReference type="ARBA" id="ARBA00048430"/>
    </source>
</evidence>
<dbReference type="InterPro" id="IPR029057">
    <property type="entry name" value="PRTase-like"/>
</dbReference>
<dbReference type="SUPFAM" id="SSF53271">
    <property type="entry name" value="PRTase-like"/>
    <property type="match status" value="1"/>
</dbReference>
<comment type="catalytic activity">
    <reaction evidence="8">
        <text>5-phospho-beta-D-ribosylamine + L-glutamate + diphosphate = 5-phospho-alpha-D-ribose 1-diphosphate + L-glutamine + H2O</text>
        <dbReference type="Rhea" id="RHEA:14905"/>
        <dbReference type="ChEBI" id="CHEBI:15377"/>
        <dbReference type="ChEBI" id="CHEBI:29985"/>
        <dbReference type="ChEBI" id="CHEBI:33019"/>
        <dbReference type="ChEBI" id="CHEBI:58017"/>
        <dbReference type="ChEBI" id="CHEBI:58359"/>
        <dbReference type="ChEBI" id="CHEBI:58681"/>
        <dbReference type="EC" id="2.4.2.14"/>
    </reaction>
</comment>
<dbReference type="CDD" id="cd06223">
    <property type="entry name" value="PRTases_typeI"/>
    <property type="match status" value="1"/>
</dbReference>
<sequence length="602" mass="66366">MVHARGFRCVSGASVGYAKPQAAARQGVPARGRSRGKSGSGVSWVATKRPHVLEEVGRSGLGPKPSGNSPSRDVSRKCGIIGIYKTQGLASFELYEGLLMLQHRGQDSAGMVTTDWSRFVEKKENGLVKDVFHSKTVMDKLPGNVGIGHVRYPTAGTASALEAQPFFVNSPLGIFLIHNGNITNTESLRDRLQGSKSFFNRCLRTDSDSEVLLNVWADAIHRAHQEYLLKHGIGQAGKNVDLQKQIVTKIVFEAGKELMQKVKGAYSCIALVKGVGLVGFRDPNGIRPLVLGKRRTKVDGVEKDEYILASEDCAFGPIGYDRVRDVNPGEMVIINEDGELISSMCADKPELTPCVFEYIYLSRPDSILNDIPVYKFQLELGRRLAKQVREKDWGVDIVVPVPDGARPIAIELGSQLGLPYREGLVKNRYVGRTFIMPEQHLREVSVRRKLNAMSAVFKGQKVLLVDDSIIRGTTMTQIVQMVRNAGAKEVYLASASPPVRHPNVYGVDMPSTKEFIATDQSVEEIRESLGADGLIYQTLEDLYATGFSLNSRIKKFDGACFDGCYVTGNINKEYLENLELAGRGTDRRKGKLVSRLNEEFSI</sequence>
<dbReference type="InterPro" id="IPR017932">
    <property type="entry name" value="GATase_2_dom"/>
</dbReference>
<feature type="region of interest" description="Disordered" evidence="9">
    <location>
        <begin position="21"/>
        <end position="44"/>
    </location>
</feature>
<organism evidence="11">
    <name type="scientific">Chloropicon laureae</name>
    <dbReference type="NCBI Taxonomy" id="464258"/>
    <lineage>
        <taxon>Eukaryota</taxon>
        <taxon>Viridiplantae</taxon>
        <taxon>Chlorophyta</taxon>
        <taxon>Chloropicophyceae</taxon>
        <taxon>Chloropicales</taxon>
        <taxon>Chloropicaceae</taxon>
        <taxon>Chloropicon</taxon>
    </lineage>
</organism>
<feature type="region of interest" description="Disordered" evidence="9">
    <location>
        <begin position="54"/>
        <end position="73"/>
    </location>
</feature>
<dbReference type="InterPro" id="IPR035584">
    <property type="entry name" value="PurF_N"/>
</dbReference>
<dbReference type="PROSITE" id="PS51278">
    <property type="entry name" value="GATASE_TYPE_2"/>
    <property type="match status" value="1"/>
</dbReference>
<dbReference type="GO" id="GO:0004044">
    <property type="term" value="F:amidophosphoribosyltransferase activity"/>
    <property type="evidence" value="ECO:0007669"/>
    <property type="project" value="UniProtKB-EC"/>
</dbReference>
<evidence type="ECO:0000256" key="3">
    <source>
        <dbReference type="ARBA" id="ARBA00011941"/>
    </source>
</evidence>
<dbReference type="Gene3D" id="3.40.50.2020">
    <property type="match status" value="1"/>
</dbReference>
<gene>
    <name evidence="11" type="ORF">CLAU1311_LOCUS6897</name>
</gene>
<dbReference type="Gene3D" id="3.60.20.10">
    <property type="entry name" value="Glutamine Phosphoribosylpyrophosphate, subunit 1, domain 1"/>
    <property type="match status" value="1"/>
</dbReference>
<reference evidence="11" key="1">
    <citation type="submission" date="2021-01" db="EMBL/GenBank/DDBJ databases">
        <authorList>
            <person name="Corre E."/>
            <person name="Pelletier E."/>
            <person name="Niang G."/>
            <person name="Scheremetjew M."/>
            <person name="Finn R."/>
            <person name="Kale V."/>
            <person name="Holt S."/>
            <person name="Cochrane G."/>
            <person name="Meng A."/>
            <person name="Brown T."/>
            <person name="Cohen L."/>
        </authorList>
    </citation>
    <scope>NUCLEOTIDE SEQUENCE</scope>
    <source>
        <strain evidence="11">RCC856</strain>
    </source>
</reference>
<dbReference type="GO" id="GO:0006189">
    <property type="term" value="P:'de novo' IMP biosynthetic process"/>
    <property type="evidence" value="ECO:0007669"/>
    <property type="project" value="UniProtKB-UniPathway"/>
</dbReference>
<evidence type="ECO:0000256" key="9">
    <source>
        <dbReference type="SAM" id="MobiDB-lite"/>
    </source>
</evidence>
<evidence type="ECO:0000256" key="4">
    <source>
        <dbReference type="ARBA" id="ARBA00022676"/>
    </source>
</evidence>
<keyword evidence="5" id="KW-0808">Transferase</keyword>
<keyword evidence="4" id="KW-0328">Glycosyltransferase</keyword>
<dbReference type="AlphaFoldDB" id="A0A7S2Z637"/>
<keyword evidence="6" id="KW-0658">Purine biosynthesis</keyword>
<dbReference type="InterPro" id="IPR005854">
    <property type="entry name" value="PurF"/>
</dbReference>
<dbReference type="EC" id="2.4.2.14" evidence="3"/>
<evidence type="ECO:0000256" key="2">
    <source>
        <dbReference type="ARBA" id="ARBA00010138"/>
    </source>
</evidence>
<dbReference type="Pfam" id="PF00156">
    <property type="entry name" value="Pribosyltran"/>
    <property type="match status" value="1"/>
</dbReference>